<sequence>MRKVAIIGSTSFLAKKLIEKLAKEDLVIEFWNRNPSKNEFLFNYPNSIPDVKVLASFDAILYLAGEGVQSNQKPSFENLYGINTITPINLIAQLRDLNFKGAFISFGSYFELGKTTASTAANEEDIIYSSNPAFNEYCKSKHLLSHFIQKQLDEELSFSLLHFIIPNMYGKGENENRLLPYVVKNIRQQSPLYLSHGAQVRQFLHVSDLTNFLCWRLRESKFESGIYNLGSKQIMSVATLVERTVGVAKKLGFELPKIEFGKAERLDAQASYLVLDDQKAKMELGWKAEKDMDESIKEYFE</sequence>
<proteinExistence type="inferred from homology"/>
<dbReference type="InterPro" id="IPR036291">
    <property type="entry name" value="NAD(P)-bd_dom_sf"/>
</dbReference>
<dbReference type="Proteomes" id="UP001244443">
    <property type="component" value="Chromosome"/>
</dbReference>
<dbReference type="EMBL" id="CP129970">
    <property type="protein sequence ID" value="WKK86746.1"/>
    <property type="molecule type" value="Genomic_DNA"/>
</dbReference>
<dbReference type="AlphaFoldDB" id="A0AA49GGD7"/>
<evidence type="ECO:0000256" key="1">
    <source>
        <dbReference type="ARBA" id="ARBA00007637"/>
    </source>
</evidence>
<dbReference type="SUPFAM" id="SSF51735">
    <property type="entry name" value="NAD(P)-binding Rossmann-fold domains"/>
    <property type="match status" value="1"/>
</dbReference>
<evidence type="ECO:0000259" key="2">
    <source>
        <dbReference type="Pfam" id="PF01370"/>
    </source>
</evidence>
<dbReference type="Gene3D" id="3.40.50.720">
    <property type="entry name" value="NAD(P)-binding Rossmann-like Domain"/>
    <property type="match status" value="1"/>
</dbReference>
<protein>
    <submittedName>
        <fullName evidence="3">NAD(P)-dependent oxidoreductase</fullName>
    </submittedName>
</protein>
<dbReference type="InterPro" id="IPR001509">
    <property type="entry name" value="Epimerase_deHydtase"/>
</dbReference>
<name>A0AA49GGD7_9BACT</name>
<feature type="domain" description="NAD-dependent epimerase/dehydratase" evidence="2">
    <location>
        <begin position="5"/>
        <end position="230"/>
    </location>
</feature>
<organism evidence="3 4">
    <name type="scientific">Marivirga arenosa</name>
    <dbReference type="NCBI Taxonomy" id="3059076"/>
    <lineage>
        <taxon>Bacteria</taxon>
        <taxon>Pseudomonadati</taxon>
        <taxon>Bacteroidota</taxon>
        <taxon>Cytophagia</taxon>
        <taxon>Cytophagales</taxon>
        <taxon>Marivirgaceae</taxon>
        <taxon>Marivirga</taxon>
    </lineage>
</organism>
<gene>
    <name evidence="3" type="ORF">QYS48_07560</name>
</gene>
<dbReference type="RefSeq" id="WP_302103129.1">
    <property type="nucleotide sequence ID" value="NZ_CP129970.2"/>
</dbReference>
<evidence type="ECO:0000313" key="3">
    <source>
        <dbReference type="EMBL" id="WKK86746.1"/>
    </source>
</evidence>
<comment type="similarity">
    <text evidence="1">Belongs to the NAD(P)-dependent epimerase/dehydratase family.</text>
</comment>
<keyword evidence="4" id="KW-1185">Reference proteome</keyword>
<accession>A0AA49GGD7</accession>
<reference evidence="3" key="1">
    <citation type="submission" date="2023-08" db="EMBL/GenBank/DDBJ databases">
        <title>Comparative genomics and taxonomic characterization of three novel marine species of genus Marivirga.</title>
        <authorList>
            <person name="Muhammad N."/>
            <person name="Kim S.-G."/>
        </authorList>
    </citation>
    <scope>NUCLEOTIDE SEQUENCE [LARGE SCALE GENOMIC DNA]</scope>
    <source>
        <strain evidence="3">ABR2-2</strain>
    </source>
</reference>
<dbReference type="PANTHER" id="PTHR43000">
    <property type="entry name" value="DTDP-D-GLUCOSE 4,6-DEHYDRATASE-RELATED"/>
    <property type="match status" value="1"/>
</dbReference>
<dbReference type="Pfam" id="PF01370">
    <property type="entry name" value="Epimerase"/>
    <property type="match status" value="1"/>
</dbReference>
<evidence type="ECO:0000313" key="4">
    <source>
        <dbReference type="Proteomes" id="UP001244443"/>
    </source>
</evidence>